<proteinExistence type="inferred from homology"/>
<dbReference type="SUPFAM" id="SSF52833">
    <property type="entry name" value="Thioredoxin-like"/>
    <property type="match status" value="1"/>
</dbReference>
<comment type="similarity">
    <text evidence="1">Belongs to the SCO1/2 family.</text>
</comment>
<evidence type="ECO:0000313" key="4">
    <source>
        <dbReference type="EMBL" id="MFC0050706.1"/>
    </source>
</evidence>
<evidence type="ECO:0000313" key="5">
    <source>
        <dbReference type="Proteomes" id="UP001589813"/>
    </source>
</evidence>
<gene>
    <name evidence="4" type="ORF">ACFFJP_20685</name>
</gene>
<keyword evidence="2" id="KW-0186">Copper</keyword>
<dbReference type="InterPro" id="IPR003782">
    <property type="entry name" value="SCO1/SenC"/>
</dbReference>
<comment type="caution">
    <text evidence="4">The sequence shown here is derived from an EMBL/GenBank/DDBJ whole genome shotgun (WGS) entry which is preliminary data.</text>
</comment>
<name>A0ABV6BIL1_9GAMM</name>
<dbReference type="PANTHER" id="PTHR12151:SF25">
    <property type="entry name" value="LINALOOL DEHYDRATASE_ISOMERASE DOMAIN-CONTAINING PROTEIN"/>
    <property type="match status" value="1"/>
</dbReference>
<evidence type="ECO:0000259" key="3">
    <source>
        <dbReference type="PROSITE" id="PS51352"/>
    </source>
</evidence>
<reference evidence="4 5" key="1">
    <citation type="submission" date="2024-09" db="EMBL/GenBank/DDBJ databases">
        <authorList>
            <person name="Sun Q."/>
            <person name="Mori K."/>
        </authorList>
    </citation>
    <scope>NUCLEOTIDE SEQUENCE [LARGE SCALE GENOMIC DNA]</scope>
    <source>
        <strain evidence="4 5">KCTC 23315</strain>
    </source>
</reference>
<accession>A0ABV6BIL1</accession>
<dbReference type="Proteomes" id="UP001589813">
    <property type="component" value="Unassembled WGS sequence"/>
</dbReference>
<organism evidence="4 5">
    <name type="scientific">Rheinheimera tilapiae</name>
    <dbReference type="NCBI Taxonomy" id="875043"/>
    <lineage>
        <taxon>Bacteria</taxon>
        <taxon>Pseudomonadati</taxon>
        <taxon>Pseudomonadota</taxon>
        <taxon>Gammaproteobacteria</taxon>
        <taxon>Chromatiales</taxon>
        <taxon>Chromatiaceae</taxon>
        <taxon>Rheinheimera</taxon>
    </lineage>
</organism>
<dbReference type="PANTHER" id="PTHR12151">
    <property type="entry name" value="ELECTRON TRANSPORT PROTIN SCO1/SENC FAMILY MEMBER"/>
    <property type="match status" value="1"/>
</dbReference>
<dbReference type="Gene3D" id="3.40.30.10">
    <property type="entry name" value="Glutaredoxin"/>
    <property type="match status" value="1"/>
</dbReference>
<dbReference type="Pfam" id="PF02630">
    <property type="entry name" value="SCO1-SenC"/>
    <property type="match status" value="1"/>
</dbReference>
<dbReference type="RefSeq" id="WP_377248811.1">
    <property type="nucleotide sequence ID" value="NZ_JBHLXP010000011.1"/>
</dbReference>
<dbReference type="InterPro" id="IPR013766">
    <property type="entry name" value="Thioredoxin_domain"/>
</dbReference>
<dbReference type="CDD" id="cd02968">
    <property type="entry name" value="SCO"/>
    <property type="match status" value="1"/>
</dbReference>
<dbReference type="EMBL" id="JBHLXP010000011">
    <property type="protein sequence ID" value="MFC0050706.1"/>
    <property type="molecule type" value="Genomic_DNA"/>
</dbReference>
<evidence type="ECO:0000256" key="1">
    <source>
        <dbReference type="ARBA" id="ARBA00010996"/>
    </source>
</evidence>
<keyword evidence="5" id="KW-1185">Reference proteome</keyword>
<sequence>MQKIWATLLLLAAVVAGVLVYRQLQQPAEFANVLVYPAPRELKSFSLTSHTGQPAGREQLNGHWTLAFVGYTFCPDICPMTMAMLSGSYAELAKVLPQGQSLQLWFVSVDPKRDTVAQLNNYVGYFEQPAIIGLTANHDQLFPFVRELGLMYAISTTTDEDYRVDHSASVVLINPKGQLVAMFKPELSADQNSVPVVTKAQLLRDFPEVVQQVTP</sequence>
<evidence type="ECO:0000256" key="2">
    <source>
        <dbReference type="ARBA" id="ARBA00023008"/>
    </source>
</evidence>
<dbReference type="PROSITE" id="PS51352">
    <property type="entry name" value="THIOREDOXIN_2"/>
    <property type="match status" value="1"/>
</dbReference>
<protein>
    <submittedName>
        <fullName evidence="4">SCO family protein</fullName>
    </submittedName>
</protein>
<dbReference type="InterPro" id="IPR036249">
    <property type="entry name" value="Thioredoxin-like_sf"/>
</dbReference>
<feature type="domain" description="Thioredoxin" evidence="3">
    <location>
        <begin position="36"/>
        <end position="208"/>
    </location>
</feature>